<dbReference type="InterPro" id="IPR024951">
    <property type="entry name" value="Sulfurylase_cat_dom"/>
</dbReference>
<dbReference type="Pfam" id="PF14306">
    <property type="entry name" value="PUA_2"/>
    <property type="match status" value="1"/>
</dbReference>
<feature type="domain" description="APS kinase" evidence="6">
    <location>
        <begin position="381"/>
        <end position="534"/>
    </location>
</feature>
<dbReference type="Proteomes" id="UP000764837">
    <property type="component" value="Unassembled WGS sequence"/>
</dbReference>
<organism evidence="9 10">
    <name type="scientific">Micromonospora luteifusca</name>
    <dbReference type="NCBI Taxonomy" id="709860"/>
    <lineage>
        <taxon>Bacteria</taxon>
        <taxon>Bacillati</taxon>
        <taxon>Actinomycetota</taxon>
        <taxon>Actinomycetes</taxon>
        <taxon>Micromonosporales</taxon>
        <taxon>Micromonosporaceae</taxon>
        <taxon>Micromonospora</taxon>
    </lineage>
</organism>
<dbReference type="Gene3D" id="3.40.50.620">
    <property type="entry name" value="HUPs"/>
    <property type="match status" value="2"/>
</dbReference>
<dbReference type="InterPro" id="IPR025980">
    <property type="entry name" value="ATP-Sase_PUA-like_dom"/>
</dbReference>
<feature type="domain" description="Sulphate adenylyltransferase catalytic" evidence="7">
    <location>
        <begin position="189"/>
        <end position="300"/>
    </location>
</feature>
<proteinExistence type="predicted"/>
<keyword evidence="9" id="KW-0548">Nucleotidyltransferase</keyword>
<sequence length="564" mass="60637">MSSEFLFAAGDRFDVEPGAIGGAGVDPPVGVVEWRPRPIGGRLRNCVPVSEWGVWMSNGWVLPDEVLRDAPAYTPRPGELADLELLLTGAYAPLTGFMTRADLVSVSRRGRLADGTPWQVAVTLQVPTALAQGFDPRDPARRALVLTDGEGAPAAALDVADVWQVREGVAGVGGQIRRLGDGGHGPFQRLRRSPEEVRALLPPGRVLGVIADRPLHRPQLAQIAHAARTLAAHLLVMIPVGEGGAGGLPPEALVRTVFAARDRMPPATVVAVPLSHRREEISDALLRARVSAAYGVTHLLSTGEMLSGAGLRVLVPRELAYDNRDGQWRWREDIPPRNRRLALTQQEIDDLLDRGFPLPEWHTPPAVARELARARPPRRHRGLVVFLTGLSGSGKSTIARGLADALRESGDRTVTLLDGDVVRRELSAGLGFTKADRDLNVRRIGWVAAEIARHRGVGICCPIAPYAAARTTAREMALAAGAGFVLVHVATPLEVCERRDRKGLYARARAGLLTGMTGIDDPYEEPADADLVLDTTDLSVADAVQAVLHHLTETGWVELKVASA</sequence>
<keyword evidence="10" id="KW-1185">Reference proteome</keyword>
<dbReference type="CDD" id="cd02027">
    <property type="entry name" value="APSK"/>
    <property type="match status" value="1"/>
</dbReference>
<protein>
    <recommendedName>
        <fullName evidence="2">adenylyl-sulfate kinase</fullName>
        <ecNumber evidence="2">2.7.1.25</ecNumber>
    </recommendedName>
</protein>
<dbReference type="InterPro" id="IPR002891">
    <property type="entry name" value="APS"/>
</dbReference>
<comment type="caution">
    <text evidence="9">The sequence shown here is derived from an EMBL/GenBank/DDBJ whole genome shotgun (WGS) entry which is preliminary data.</text>
</comment>
<keyword evidence="4" id="KW-0547">Nucleotide-binding</keyword>
<dbReference type="SUPFAM" id="SSF52374">
    <property type="entry name" value="Nucleotidylyl transferase"/>
    <property type="match status" value="1"/>
</dbReference>
<dbReference type="InterPro" id="IPR050512">
    <property type="entry name" value="Sulf_AdTrans/APS_kinase"/>
</dbReference>
<dbReference type="InterPro" id="IPR059117">
    <property type="entry name" value="APS_kinase_dom"/>
</dbReference>
<feature type="domain" description="ATP-sulfurylase PUA-like" evidence="8">
    <location>
        <begin position="77"/>
        <end position="166"/>
    </location>
</feature>
<dbReference type="NCBIfam" id="NF003013">
    <property type="entry name" value="PRK03846.1"/>
    <property type="match status" value="1"/>
</dbReference>
<gene>
    <name evidence="9" type="ORF">JOD64_002014</name>
</gene>
<evidence type="ECO:0000256" key="1">
    <source>
        <dbReference type="ARBA" id="ARBA00001823"/>
    </source>
</evidence>
<evidence type="ECO:0000256" key="2">
    <source>
        <dbReference type="ARBA" id="ARBA00012121"/>
    </source>
</evidence>
<comment type="catalytic activity">
    <reaction evidence="1">
        <text>adenosine 5'-phosphosulfate + ATP = 3'-phosphoadenylyl sulfate + ADP + H(+)</text>
        <dbReference type="Rhea" id="RHEA:24152"/>
        <dbReference type="ChEBI" id="CHEBI:15378"/>
        <dbReference type="ChEBI" id="CHEBI:30616"/>
        <dbReference type="ChEBI" id="CHEBI:58243"/>
        <dbReference type="ChEBI" id="CHEBI:58339"/>
        <dbReference type="ChEBI" id="CHEBI:456216"/>
        <dbReference type="EC" id="2.7.1.25"/>
    </reaction>
</comment>
<keyword evidence="5" id="KW-0067">ATP-binding</keyword>
<evidence type="ECO:0000313" key="9">
    <source>
        <dbReference type="EMBL" id="MBM7490792.1"/>
    </source>
</evidence>
<evidence type="ECO:0000256" key="5">
    <source>
        <dbReference type="ARBA" id="ARBA00022840"/>
    </source>
</evidence>
<dbReference type="PANTHER" id="PTHR42700">
    <property type="entry name" value="SULFATE ADENYLYLTRANSFERASE"/>
    <property type="match status" value="1"/>
</dbReference>
<evidence type="ECO:0000259" key="8">
    <source>
        <dbReference type="Pfam" id="PF14306"/>
    </source>
</evidence>
<dbReference type="Gene3D" id="3.10.400.10">
    <property type="entry name" value="Sulfate adenylyltransferase"/>
    <property type="match status" value="1"/>
</dbReference>
<evidence type="ECO:0000256" key="3">
    <source>
        <dbReference type="ARBA" id="ARBA00022679"/>
    </source>
</evidence>
<dbReference type="Gene3D" id="3.40.50.300">
    <property type="entry name" value="P-loop containing nucleotide triphosphate hydrolases"/>
    <property type="match status" value="1"/>
</dbReference>
<dbReference type="NCBIfam" id="TIGR00455">
    <property type="entry name" value="apsK"/>
    <property type="match status" value="1"/>
</dbReference>
<evidence type="ECO:0000259" key="7">
    <source>
        <dbReference type="Pfam" id="PF01747"/>
    </source>
</evidence>
<dbReference type="InterPro" id="IPR014729">
    <property type="entry name" value="Rossmann-like_a/b/a_fold"/>
</dbReference>
<dbReference type="GO" id="GO:0004781">
    <property type="term" value="F:sulfate adenylyltransferase (ATP) activity"/>
    <property type="evidence" value="ECO:0007669"/>
    <property type="project" value="UniProtKB-EC"/>
</dbReference>
<dbReference type="EMBL" id="JAFBBP010000001">
    <property type="protein sequence ID" value="MBM7490792.1"/>
    <property type="molecule type" value="Genomic_DNA"/>
</dbReference>
<accession>A0ABS2LS72</accession>
<evidence type="ECO:0000259" key="6">
    <source>
        <dbReference type="Pfam" id="PF01583"/>
    </source>
</evidence>
<dbReference type="Pfam" id="PF01747">
    <property type="entry name" value="ATP-sulfurylase"/>
    <property type="match status" value="1"/>
</dbReference>
<dbReference type="InterPro" id="IPR027417">
    <property type="entry name" value="P-loop_NTPase"/>
</dbReference>
<dbReference type="SUPFAM" id="SSF88697">
    <property type="entry name" value="PUA domain-like"/>
    <property type="match status" value="1"/>
</dbReference>
<name>A0ABS2LS72_9ACTN</name>
<dbReference type="EC" id="2.7.1.25" evidence="2"/>
<evidence type="ECO:0000313" key="10">
    <source>
        <dbReference type="Proteomes" id="UP000764837"/>
    </source>
</evidence>
<dbReference type="InterPro" id="IPR015947">
    <property type="entry name" value="PUA-like_sf"/>
</dbReference>
<reference evidence="9 10" key="1">
    <citation type="submission" date="2021-01" db="EMBL/GenBank/DDBJ databases">
        <title>Sequencing the genomes of 1000 actinobacteria strains.</title>
        <authorList>
            <person name="Klenk H.-P."/>
        </authorList>
    </citation>
    <scope>NUCLEOTIDE SEQUENCE [LARGE SCALE GENOMIC DNA]</scope>
    <source>
        <strain evidence="9 10">DSM 100204</strain>
    </source>
</reference>
<dbReference type="PANTHER" id="PTHR42700:SF1">
    <property type="entry name" value="SULFATE ADENYLYLTRANSFERASE"/>
    <property type="match status" value="1"/>
</dbReference>
<evidence type="ECO:0000256" key="4">
    <source>
        <dbReference type="ARBA" id="ARBA00022741"/>
    </source>
</evidence>
<keyword evidence="3 9" id="KW-0808">Transferase</keyword>
<dbReference type="Pfam" id="PF01583">
    <property type="entry name" value="APS_kinase"/>
    <property type="match status" value="1"/>
</dbReference>
<dbReference type="SUPFAM" id="SSF52540">
    <property type="entry name" value="P-loop containing nucleoside triphosphate hydrolases"/>
    <property type="match status" value="1"/>
</dbReference>